<organism evidence="7 8">
    <name type="scientific">Fulvimarina endophytica</name>
    <dbReference type="NCBI Taxonomy" id="2293836"/>
    <lineage>
        <taxon>Bacteria</taxon>
        <taxon>Pseudomonadati</taxon>
        <taxon>Pseudomonadota</taxon>
        <taxon>Alphaproteobacteria</taxon>
        <taxon>Hyphomicrobiales</taxon>
        <taxon>Aurantimonadaceae</taxon>
        <taxon>Fulvimarina</taxon>
    </lineage>
</organism>
<dbReference type="PANTHER" id="PTHR42794">
    <property type="entry name" value="HEMIN IMPORT ATP-BINDING PROTEIN HMUV"/>
    <property type="match status" value="1"/>
</dbReference>
<dbReference type="InterPro" id="IPR027417">
    <property type="entry name" value="P-loop_NTPase"/>
</dbReference>
<evidence type="ECO:0000256" key="5">
    <source>
        <dbReference type="ARBA" id="ARBA00037066"/>
    </source>
</evidence>
<dbReference type="EMBL" id="QURL01000004">
    <property type="protein sequence ID" value="RFC63658.1"/>
    <property type="molecule type" value="Genomic_DNA"/>
</dbReference>
<sequence length="262" mass="27634">MLTIESAHLRYGNRAILEDVSVGIETGSFTVVVGPNGAGKSSLVKLMTGESEPSLGTVRLAGADLSAFSPRALARRRAVLPQSSALSFPFTVAEVIRLGLEAGGHRLMPSAIETALSTVDLSGFEARSFETLSGGEQQRVHMARVLCQIGEPASWSEPRYLFLDEPVSSLDIRHQLSVLRIAHDLSRKGAGVVAVLHDLNLASAFADRILVVSNGRIAADGPPATVICDGLLGEVFATGLKVGRLPPATMPFVLPQTAAFPT</sequence>
<dbReference type="SMART" id="SM00382">
    <property type="entry name" value="AAA"/>
    <property type="match status" value="1"/>
</dbReference>
<dbReference type="PANTHER" id="PTHR42794:SF1">
    <property type="entry name" value="HEMIN IMPORT ATP-BINDING PROTEIN HMUV"/>
    <property type="match status" value="1"/>
</dbReference>
<dbReference type="SUPFAM" id="SSF52540">
    <property type="entry name" value="P-loop containing nucleoside triphosphate hydrolases"/>
    <property type="match status" value="1"/>
</dbReference>
<keyword evidence="3 7" id="KW-0067">ATP-binding</keyword>
<evidence type="ECO:0000256" key="2">
    <source>
        <dbReference type="ARBA" id="ARBA00022741"/>
    </source>
</evidence>
<evidence type="ECO:0000256" key="3">
    <source>
        <dbReference type="ARBA" id="ARBA00022840"/>
    </source>
</evidence>
<accession>A0A371X352</accession>
<evidence type="ECO:0000256" key="1">
    <source>
        <dbReference type="ARBA" id="ARBA00022448"/>
    </source>
</evidence>
<evidence type="ECO:0000313" key="8">
    <source>
        <dbReference type="Proteomes" id="UP000264310"/>
    </source>
</evidence>
<dbReference type="AlphaFoldDB" id="A0A371X352"/>
<name>A0A371X352_9HYPH</name>
<dbReference type="OrthoDB" id="9810077at2"/>
<evidence type="ECO:0000313" key="7">
    <source>
        <dbReference type="EMBL" id="RFC63658.1"/>
    </source>
</evidence>
<reference evidence="7 8" key="1">
    <citation type="submission" date="2018-08" db="EMBL/GenBank/DDBJ databases">
        <title>Fulvimarina sp. 85, whole genome shotgun sequence.</title>
        <authorList>
            <person name="Tuo L."/>
        </authorList>
    </citation>
    <scope>NUCLEOTIDE SEQUENCE [LARGE SCALE GENOMIC DNA]</scope>
    <source>
        <strain evidence="7 8">85</strain>
    </source>
</reference>
<feature type="domain" description="ABC transporter" evidence="6">
    <location>
        <begin position="2"/>
        <end position="239"/>
    </location>
</feature>
<keyword evidence="1" id="KW-0813">Transport</keyword>
<keyword evidence="8" id="KW-1185">Reference proteome</keyword>
<comment type="function">
    <text evidence="5">Part of the ABC transporter complex HmuTUV involved in hemin import. Responsible for energy coupling to the transport system.</text>
</comment>
<dbReference type="RefSeq" id="WP_116683523.1">
    <property type="nucleotide sequence ID" value="NZ_QURL01000004.1"/>
</dbReference>
<dbReference type="GO" id="GO:0005524">
    <property type="term" value="F:ATP binding"/>
    <property type="evidence" value="ECO:0007669"/>
    <property type="project" value="UniProtKB-KW"/>
</dbReference>
<keyword evidence="4" id="KW-1278">Translocase</keyword>
<evidence type="ECO:0000259" key="6">
    <source>
        <dbReference type="PROSITE" id="PS50893"/>
    </source>
</evidence>
<proteinExistence type="predicted"/>
<dbReference type="PROSITE" id="PS50893">
    <property type="entry name" value="ABC_TRANSPORTER_2"/>
    <property type="match status" value="1"/>
</dbReference>
<evidence type="ECO:0000256" key="4">
    <source>
        <dbReference type="ARBA" id="ARBA00022967"/>
    </source>
</evidence>
<protein>
    <submittedName>
        <fullName evidence="7">Heme ABC transporter ATP-binding protein</fullName>
    </submittedName>
</protein>
<dbReference type="Gene3D" id="3.40.50.300">
    <property type="entry name" value="P-loop containing nucleotide triphosphate hydrolases"/>
    <property type="match status" value="1"/>
</dbReference>
<keyword evidence="2" id="KW-0547">Nucleotide-binding</keyword>
<comment type="caution">
    <text evidence="7">The sequence shown here is derived from an EMBL/GenBank/DDBJ whole genome shotgun (WGS) entry which is preliminary data.</text>
</comment>
<dbReference type="GO" id="GO:0016887">
    <property type="term" value="F:ATP hydrolysis activity"/>
    <property type="evidence" value="ECO:0007669"/>
    <property type="project" value="InterPro"/>
</dbReference>
<dbReference type="NCBIfam" id="NF010068">
    <property type="entry name" value="PRK13548.1"/>
    <property type="match status" value="1"/>
</dbReference>
<dbReference type="CDD" id="cd03214">
    <property type="entry name" value="ABC_Iron-Siderophores_B12_Hemin"/>
    <property type="match status" value="1"/>
</dbReference>
<dbReference type="InterPro" id="IPR003593">
    <property type="entry name" value="AAA+_ATPase"/>
</dbReference>
<dbReference type="InterPro" id="IPR003439">
    <property type="entry name" value="ABC_transporter-like_ATP-bd"/>
</dbReference>
<dbReference type="Proteomes" id="UP000264310">
    <property type="component" value="Unassembled WGS sequence"/>
</dbReference>
<dbReference type="Pfam" id="PF00005">
    <property type="entry name" value="ABC_tran"/>
    <property type="match status" value="1"/>
</dbReference>
<gene>
    <name evidence="7" type="ORF">DYI37_11690</name>
</gene>